<protein>
    <recommendedName>
        <fullName evidence="3">Pentapeptide repeat protein</fullName>
    </recommendedName>
</protein>
<gene>
    <name evidence="1" type="ORF">HNR21_004621</name>
</gene>
<accession>A0A7W3N1C7</accession>
<evidence type="ECO:0000313" key="1">
    <source>
        <dbReference type="EMBL" id="MBA9005739.1"/>
    </source>
</evidence>
<keyword evidence="2" id="KW-1185">Reference proteome</keyword>
<name>A0A7W3N1C7_9ACTN</name>
<proteinExistence type="predicted"/>
<dbReference type="EMBL" id="JACJII010000001">
    <property type="protein sequence ID" value="MBA9005739.1"/>
    <property type="molecule type" value="Genomic_DNA"/>
</dbReference>
<comment type="caution">
    <text evidence="1">The sequence shown here is derived from an EMBL/GenBank/DDBJ whole genome shotgun (WGS) entry which is preliminary data.</text>
</comment>
<evidence type="ECO:0008006" key="3">
    <source>
        <dbReference type="Google" id="ProtNLM"/>
    </source>
</evidence>
<dbReference type="AlphaFoldDB" id="A0A7W3N1C7"/>
<evidence type="ECO:0000313" key="2">
    <source>
        <dbReference type="Proteomes" id="UP000539313"/>
    </source>
</evidence>
<dbReference type="Proteomes" id="UP000539313">
    <property type="component" value="Unassembled WGS sequence"/>
</dbReference>
<dbReference type="RefSeq" id="WP_182706832.1">
    <property type="nucleotide sequence ID" value="NZ_JACJII010000001.1"/>
</dbReference>
<organism evidence="1 2">
    <name type="scientific">Thermomonospora cellulosilytica</name>
    <dbReference type="NCBI Taxonomy" id="1411118"/>
    <lineage>
        <taxon>Bacteria</taxon>
        <taxon>Bacillati</taxon>
        <taxon>Actinomycetota</taxon>
        <taxon>Actinomycetes</taxon>
        <taxon>Streptosporangiales</taxon>
        <taxon>Thermomonosporaceae</taxon>
        <taxon>Thermomonospora</taxon>
    </lineage>
</organism>
<reference evidence="1 2" key="1">
    <citation type="submission" date="2020-08" db="EMBL/GenBank/DDBJ databases">
        <title>Sequencing the genomes of 1000 actinobacteria strains.</title>
        <authorList>
            <person name="Klenk H.-P."/>
        </authorList>
    </citation>
    <scope>NUCLEOTIDE SEQUENCE [LARGE SCALE GENOMIC DNA]</scope>
    <source>
        <strain evidence="1 2">DSM 45823</strain>
    </source>
</reference>
<sequence>MRWWRRRWVWWTAGIVLALVVLLLWPTTAVAIYYTASNARSARQTAEAALRPVDHNEAVQRRTHELTEQGQVTDRFTAAVARLGETSPAVRLGGVHALAGIADDAPAMRQTCINVLCAYLRLPYTPDPGSLDNDQQTAMTTEEREAHERRRAEFRGRCEVRYTIIRLIGNHLRLPVGDPRSWQGHDFDFTGVIFDGGDLHGACFTAGTISFARATFTDGFDFRSASFLWWPGRLRRRDVLRRPG</sequence>